<evidence type="ECO:0000256" key="11">
    <source>
        <dbReference type="ARBA" id="ARBA00037924"/>
    </source>
</evidence>
<feature type="active site" description="Proton acceptor" evidence="15">
    <location>
        <position position="388"/>
    </location>
</feature>
<dbReference type="PANTHER" id="PTHR18919">
    <property type="entry name" value="ACETYL-COA C-ACYLTRANSFERASE"/>
    <property type="match status" value="1"/>
</dbReference>
<evidence type="ECO:0000256" key="9">
    <source>
        <dbReference type="ARBA" id="ARBA00022797"/>
    </source>
</evidence>
<comment type="similarity">
    <text evidence="4 16">Belongs to the thiolase-like superfamily. Thiolase family.</text>
</comment>
<sequence>MSEAYICDYVRTPIGRFGGSLSSVRADDLGAIPIKALMERNGKVDWEAIDDVVYGCANQAGEDNRNVARMAALLAGLPTAVPGSTVNRLCGSGMDAVTIAARAIKAGEVEIMIAGGVESMSRAPFVMPKADTAFSRNAEIYDTTIGWRFVNPLMKKQYGVDSMPETGENVAADFKVSRADQDAFAVRSQEKAVAAQENGRLAKEIVPVTIPQRKGDPVVVSKDEHPRAGTTVETLAKLGTPFKKEGGTVTAGNASGVNDGAAALIVASEAAVKKYGLTPIARVLGGAVAGVPPRIMGMGPAPASKKLCARLGMKPSDFDVIELNEAFASQGIAVLRDLGIAEDAGHVNPNGGAIALGHPLGMSGARISGTAALELRERGAKLALATMCIGVGQGIAIALERV</sequence>
<evidence type="ECO:0000256" key="13">
    <source>
        <dbReference type="ARBA" id="ARBA00048527"/>
    </source>
</evidence>
<dbReference type="InterPro" id="IPR020613">
    <property type="entry name" value="Thiolase_CS"/>
</dbReference>
<feature type="active site" description="Acyl-thioester intermediate" evidence="15">
    <location>
        <position position="90"/>
    </location>
</feature>
<dbReference type="STRING" id="1670800.BSQ44_22695"/>
<comment type="function">
    <text evidence="1">Catalyzes thiolytic cleavage of beta-ketoadipyl-CoA to succinyl-CoA and acetyl-CoA.</text>
</comment>
<dbReference type="CDD" id="cd00751">
    <property type="entry name" value="thiolase"/>
    <property type="match status" value="1"/>
</dbReference>
<organism evidence="19 20">
    <name type="scientific">Aquibium oceanicum</name>
    <dbReference type="NCBI Taxonomy" id="1670800"/>
    <lineage>
        <taxon>Bacteria</taxon>
        <taxon>Pseudomonadati</taxon>
        <taxon>Pseudomonadota</taxon>
        <taxon>Alphaproteobacteria</taxon>
        <taxon>Hyphomicrobiales</taxon>
        <taxon>Phyllobacteriaceae</taxon>
        <taxon>Aquibium</taxon>
    </lineage>
</organism>
<dbReference type="GO" id="GO:0042619">
    <property type="term" value="P:poly-hydroxybutyrate biosynthetic process"/>
    <property type="evidence" value="ECO:0007669"/>
    <property type="project" value="UniProtKB-KW"/>
</dbReference>
<evidence type="ECO:0000313" key="19">
    <source>
        <dbReference type="EMBL" id="APH73875.1"/>
    </source>
</evidence>
<dbReference type="AlphaFoldDB" id="A0A1L3SX41"/>
<protein>
    <recommendedName>
        <fullName evidence="6">Beta-ketoadipyl-CoA thiolase</fullName>
        <ecNumber evidence="5">2.3.1.174</ecNumber>
    </recommendedName>
    <alternativeName>
        <fullName evidence="12">3-oxoadipyl-CoA thiolase</fullName>
    </alternativeName>
    <alternativeName>
        <fullName evidence="14">Beta-ketothiolase</fullName>
    </alternativeName>
</protein>
<evidence type="ECO:0000256" key="8">
    <source>
        <dbReference type="ARBA" id="ARBA00022752"/>
    </source>
</evidence>
<evidence type="ECO:0000259" key="18">
    <source>
        <dbReference type="Pfam" id="PF02803"/>
    </source>
</evidence>
<evidence type="ECO:0000256" key="10">
    <source>
        <dbReference type="ARBA" id="ARBA00023315"/>
    </source>
</evidence>
<comment type="pathway">
    <text evidence="11">Metabolic intermediate biosynthesis; (R)-mevalonate biosynthesis; (R)-mevalonate from acetyl-CoA: step 1/3.</text>
</comment>
<dbReference type="GO" id="GO:0033812">
    <property type="term" value="F:3-oxoadipyl-CoA thiolase activity"/>
    <property type="evidence" value="ECO:0007669"/>
    <property type="project" value="UniProtKB-EC"/>
</dbReference>
<gene>
    <name evidence="19" type="ORF">BSQ44_22695</name>
</gene>
<evidence type="ECO:0000256" key="2">
    <source>
        <dbReference type="ARBA" id="ARBA00004683"/>
    </source>
</evidence>
<feature type="domain" description="Thiolase N-terminal" evidence="17">
    <location>
        <begin position="5"/>
        <end position="269"/>
    </location>
</feature>
<comment type="pathway">
    <text evidence="2">Biopolymer metabolism; poly-(R)-3-hydroxybutanoate biosynthesis.</text>
</comment>
<dbReference type="PROSITE" id="PS00098">
    <property type="entry name" value="THIOLASE_1"/>
    <property type="match status" value="1"/>
</dbReference>
<comment type="catalytic activity">
    <reaction evidence="13">
        <text>succinyl-CoA + acetyl-CoA = 3-oxoadipyl-CoA + CoA</text>
        <dbReference type="Rhea" id="RHEA:19481"/>
        <dbReference type="ChEBI" id="CHEBI:57287"/>
        <dbReference type="ChEBI" id="CHEBI:57288"/>
        <dbReference type="ChEBI" id="CHEBI:57292"/>
        <dbReference type="ChEBI" id="CHEBI:57348"/>
        <dbReference type="EC" id="2.3.1.174"/>
    </reaction>
</comment>
<dbReference type="Pfam" id="PF02803">
    <property type="entry name" value="Thiolase_C"/>
    <property type="match status" value="1"/>
</dbReference>
<dbReference type="PROSITE" id="PS00737">
    <property type="entry name" value="THIOLASE_2"/>
    <property type="match status" value="1"/>
</dbReference>
<dbReference type="SUPFAM" id="SSF53901">
    <property type="entry name" value="Thiolase-like"/>
    <property type="match status" value="2"/>
</dbReference>
<evidence type="ECO:0000256" key="6">
    <source>
        <dbReference type="ARBA" id="ARBA00016181"/>
    </source>
</evidence>
<dbReference type="NCBIfam" id="TIGR02430">
    <property type="entry name" value="pcaF"/>
    <property type="match status" value="1"/>
</dbReference>
<keyword evidence="9" id="KW-0058">Aromatic hydrocarbons catabolism</keyword>
<feature type="domain" description="Thiolase C-terminal" evidence="18">
    <location>
        <begin position="278"/>
        <end position="401"/>
    </location>
</feature>
<dbReference type="InterPro" id="IPR002155">
    <property type="entry name" value="Thiolase"/>
</dbReference>
<evidence type="ECO:0000256" key="3">
    <source>
        <dbReference type="ARBA" id="ARBA00005071"/>
    </source>
</evidence>
<keyword evidence="8" id="KW-0583">PHB biosynthesis</keyword>
<evidence type="ECO:0000313" key="20">
    <source>
        <dbReference type="Proteomes" id="UP000182840"/>
    </source>
</evidence>
<evidence type="ECO:0000259" key="17">
    <source>
        <dbReference type="Pfam" id="PF00108"/>
    </source>
</evidence>
<comment type="pathway">
    <text evidence="3">Aromatic compound metabolism; beta-ketoadipate pathway; acetyl-CoA and succinyl-CoA from 3-oxoadipate: step 2/2.</text>
</comment>
<dbReference type="InterPro" id="IPR016039">
    <property type="entry name" value="Thiolase-like"/>
</dbReference>
<dbReference type="Proteomes" id="UP000182840">
    <property type="component" value="Chromosome"/>
</dbReference>
<keyword evidence="7 16" id="KW-0808">Transferase</keyword>
<dbReference type="InterPro" id="IPR012793">
    <property type="entry name" value="PcaF"/>
</dbReference>
<evidence type="ECO:0000256" key="16">
    <source>
        <dbReference type="RuleBase" id="RU003557"/>
    </source>
</evidence>
<dbReference type="RefSeq" id="WP_072607338.1">
    <property type="nucleotide sequence ID" value="NZ_CP018171.1"/>
</dbReference>
<dbReference type="FunFam" id="3.40.47.10:FF:000010">
    <property type="entry name" value="Acetyl-CoA acetyltransferase (Thiolase)"/>
    <property type="match status" value="1"/>
</dbReference>
<proteinExistence type="inferred from homology"/>
<keyword evidence="10 16" id="KW-0012">Acyltransferase</keyword>
<dbReference type="KEGG" id="meso:BSQ44_22695"/>
<dbReference type="NCBIfam" id="NF006551">
    <property type="entry name" value="PRK09050.1"/>
    <property type="match status" value="1"/>
</dbReference>
<name>A0A1L3SX41_9HYPH</name>
<evidence type="ECO:0000256" key="15">
    <source>
        <dbReference type="PIRSR" id="PIRSR000429-1"/>
    </source>
</evidence>
<evidence type="ECO:0000256" key="12">
    <source>
        <dbReference type="ARBA" id="ARBA00041222"/>
    </source>
</evidence>
<dbReference type="InterPro" id="IPR020616">
    <property type="entry name" value="Thiolase_N"/>
</dbReference>
<dbReference type="PROSITE" id="PS00099">
    <property type="entry name" value="THIOLASE_3"/>
    <property type="match status" value="1"/>
</dbReference>
<dbReference type="InterPro" id="IPR020617">
    <property type="entry name" value="Thiolase_C"/>
</dbReference>
<evidence type="ECO:0000256" key="4">
    <source>
        <dbReference type="ARBA" id="ARBA00010982"/>
    </source>
</evidence>
<dbReference type="InterPro" id="IPR020615">
    <property type="entry name" value="Thiolase_acyl_enz_int_AS"/>
</dbReference>
<dbReference type="InterPro" id="IPR020610">
    <property type="entry name" value="Thiolase_AS"/>
</dbReference>
<dbReference type="PANTHER" id="PTHR18919:SF107">
    <property type="entry name" value="ACETYL-COA ACETYLTRANSFERASE, CYTOSOLIC"/>
    <property type="match status" value="1"/>
</dbReference>
<evidence type="ECO:0000256" key="7">
    <source>
        <dbReference type="ARBA" id="ARBA00022679"/>
    </source>
</evidence>
<evidence type="ECO:0000256" key="1">
    <source>
        <dbReference type="ARBA" id="ARBA00003720"/>
    </source>
</evidence>
<keyword evidence="20" id="KW-1185">Reference proteome</keyword>
<evidence type="ECO:0000256" key="14">
    <source>
        <dbReference type="ARBA" id="ARBA00080155"/>
    </source>
</evidence>
<dbReference type="EMBL" id="CP018171">
    <property type="protein sequence ID" value="APH73875.1"/>
    <property type="molecule type" value="Genomic_DNA"/>
</dbReference>
<evidence type="ECO:0000256" key="5">
    <source>
        <dbReference type="ARBA" id="ARBA00012233"/>
    </source>
</evidence>
<dbReference type="NCBIfam" id="TIGR01930">
    <property type="entry name" value="AcCoA-C-Actrans"/>
    <property type="match status" value="1"/>
</dbReference>
<feature type="active site" description="Proton acceptor" evidence="15">
    <location>
        <position position="358"/>
    </location>
</feature>
<dbReference type="EC" id="2.3.1.174" evidence="5"/>
<reference evidence="20" key="1">
    <citation type="submission" date="2016-11" db="EMBL/GenBank/DDBJ databases">
        <title>Mesorhizobium oceanicum sp. nov., isolated from deep seawater in South China Sea.</title>
        <authorList>
            <person name="Fu G.-Y."/>
        </authorList>
    </citation>
    <scope>NUCLEOTIDE SEQUENCE [LARGE SCALE GENOMIC DNA]</scope>
    <source>
        <strain evidence="20">B7</strain>
    </source>
</reference>
<dbReference type="Gene3D" id="3.40.47.10">
    <property type="match status" value="1"/>
</dbReference>
<dbReference type="Pfam" id="PF00108">
    <property type="entry name" value="Thiolase_N"/>
    <property type="match status" value="1"/>
</dbReference>
<dbReference type="PIRSF" id="PIRSF000429">
    <property type="entry name" value="Ac-CoA_Ac_transf"/>
    <property type="match status" value="1"/>
</dbReference>
<accession>A0A1L3SX41</accession>
<dbReference type="OrthoDB" id="9764638at2"/>
<dbReference type="GO" id="GO:0019619">
    <property type="term" value="P:3,4-dihydroxybenzoate catabolic process"/>
    <property type="evidence" value="ECO:0007669"/>
    <property type="project" value="InterPro"/>
</dbReference>